<accession>A0A0D0B440</accession>
<protein>
    <submittedName>
        <fullName evidence="1">Uncharacterized protein</fullName>
    </submittedName>
</protein>
<dbReference type="HOGENOM" id="CLU_3088889_0_0_1"/>
<dbReference type="InParanoid" id="A0A0D0B440"/>
<reference evidence="2" key="2">
    <citation type="submission" date="2015-01" db="EMBL/GenBank/DDBJ databases">
        <title>Evolutionary Origins and Diversification of the Mycorrhizal Mutualists.</title>
        <authorList>
            <consortium name="DOE Joint Genome Institute"/>
            <consortium name="Mycorrhizal Genomics Consortium"/>
            <person name="Kohler A."/>
            <person name="Kuo A."/>
            <person name="Nagy L.G."/>
            <person name="Floudas D."/>
            <person name="Copeland A."/>
            <person name="Barry K.W."/>
            <person name="Cichocki N."/>
            <person name="Veneault-Fourrey C."/>
            <person name="LaButti K."/>
            <person name="Lindquist E.A."/>
            <person name="Lipzen A."/>
            <person name="Lundell T."/>
            <person name="Morin E."/>
            <person name="Murat C."/>
            <person name="Riley R."/>
            <person name="Ohm R."/>
            <person name="Sun H."/>
            <person name="Tunlid A."/>
            <person name="Henrissat B."/>
            <person name="Grigoriev I.V."/>
            <person name="Hibbett D.S."/>
            <person name="Martin F."/>
        </authorList>
    </citation>
    <scope>NUCLEOTIDE SEQUENCE [LARGE SCALE GENOMIC DNA]</scope>
    <source>
        <strain evidence="2">UH-Slu-Lm8-n1</strain>
    </source>
</reference>
<dbReference type="AlphaFoldDB" id="A0A0D0B440"/>
<gene>
    <name evidence="1" type="ORF">CY34DRAFT_802393</name>
</gene>
<evidence type="ECO:0000313" key="2">
    <source>
        <dbReference type="Proteomes" id="UP000054485"/>
    </source>
</evidence>
<reference evidence="1 2" key="1">
    <citation type="submission" date="2014-04" db="EMBL/GenBank/DDBJ databases">
        <authorList>
            <consortium name="DOE Joint Genome Institute"/>
            <person name="Kuo A."/>
            <person name="Ruytinx J."/>
            <person name="Rineau F."/>
            <person name="Colpaert J."/>
            <person name="Kohler A."/>
            <person name="Nagy L.G."/>
            <person name="Floudas D."/>
            <person name="Copeland A."/>
            <person name="Barry K.W."/>
            <person name="Cichocki N."/>
            <person name="Veneault-Fourrey C."/>
            <person name="LaButti K."/>
            <person name="Lindquist E.A."/>
            <person name="Lipzen A."/>
            <person name="Lundell T."/>
            <person name="Morin E."/>
            <person name="Murat C."/>
            <person name="Sun H."/>
            <person name="Tunlid A."/>
            <person name="Henrissat B."/>
            <person name="Grigoriev I.V."/>
            <person name="Hibbett D.S."/>
            <person name="Martin F."/>
            <person name="Nordberg H.P."/>
            <person name="Cantor M.N."/>
            <person name="Hua S.X."/>
        </authorList>
    </citation>
    <scope>NUCLEOTIDE SEQUENCE [LARGE SCALE GENOMIC DNA]</scope>
    <source>
        <strain evidence="1 2">UH-Slu-Lm8-n1</strain>
    </source>
</reference>
<dbReference type="EMBL" id="KN835185">
    <property type="protein sequence ID" value="KIK44709.1"/>
    <property type="molecule type" value="Genomic_DNA"/>
</dbReference>
<proteinExistence type="predicted"/>
<evidence type="ECO:0000313" key="1">
    <source>
        <dbReference type="EMBL" id="KIK44709.1"/>
    </source>
</evidence>
<sequence length="52" mass="6196">MIQSQFGVFVARPHRLTHDRDTFNIDLDAVNHNHRLRRHHHHHNLAAGEEKI</sequence>
<keyword evidence="2" id="KW-1185">Reference proteome</keyword>
<dbReference type="Proteomes" id="UP000054485">
    <property type="component" value="Unassembled WGS sequence"/>
</dbReference>
<name>A0A0D0B440_9AGAM</name>
<organism evidence="1 2">
    <name type="scientific">Suillus luteus UH-Slu-Lm8-n1</name>
    <dbReference type="NCBI Taxonomy" id="930992"/>
    <lineage>
        <taxon>Eukaryota</taxon>
        <taxon>Fungi</taxon>
        <taxon>Dikarya</taxon>
        <taxon>Basidiomycota</taxon>
        <taxon>Agaricomycotina</taxon>
        <taxon>Agaricomycetes</taxon>
        <taxon>Agaricomycetidae</taxon>
        <taxon>Boletales</taxon>
        <taxon>Suillineae</taxon>
        <taxon>Suillaceae</taxon>
        <taxon>Suillus</taxon>
    </lineage>
</organism>